<dbReference type="InterPro" id="IPR008894">
    <property type="entry name" value="QdtA_cupin_dom"/>
</dbReference>
<protein>
    <submittedName>
        <fullName evidence="2">FdtA/QdtA family cupin domain-containing protein</fullName>
    </submittedName>
</protein>
<dbReference type="RefSeq" id="WP_236098964.1">
    <property type="nucleotide sequence ID" value="NZ_JAKGUD010000004.1"/>
</dbReference>
<keyword evidence="3" id="KW-1185">Reference proteome</keyword>
<comment type="caution">
    <text evidence="2">The sequence shown here is derived from an EMBL/GenBank/DDBJ whole genome shotgun (WGS) entry which is preliminary data.</text>
</comment>
<organism evidence="2 3">
    <name type="scientific">Dethiosulfovibrio marinus</name>
    <dbReference type="NCBI Taxonomy" id="133532"/>
    <lineage>
        <taxon>Bacteria</taxon>
        <taxon>Thermotogati</taxon>
        <taxon>Synergistota</taxon>
        <taxon>Synergistia</taxon>
        <taxon>Synergistales</taxon>
        <taxon>Dethiosulfovibrionaceae</taxon>
        <taxon>Dethiosulfovibrio</taxon>
    </lineage>
</organism>
<accession>A0ABS9EQV0</accession>
<dbReference type="InterPro" id="IPR011051">
    <property type="entry name" value="RmlC_Cupin_sf"/>
</dbReference>
<dbReference type="Proteomes" id="UP001200430">
    <property type="component" value="Unassembled WGS sequence"/>
</dbReference>
<evidence type="ECO:0000313" key="2">
    <source>
        <dbReference type="EMBL" id="MCF4142203.1"/>
    </source>
</evidence>
<name>A0ABS9EQV0_9BACT</name>
<gene>
    <name evidence="2" type="ORF">L2W38_05200</name>
</gene>
<evidence type="ECO:0000313" key="3">
    <source>
        <dbReference type="Proteomes" id="UP001200430"/>
    </source>
</evidence>
<dbReference type="SUPFAM" id="SSF51182">
    <property type="entry name" value="RmlC-like cupins"/>
    <property type="match status" value="1"/>
</dbReference>
<sequence>MKIYSAQTINNPVDSDDLLCVWETGKQIPFDVKRIYHIGNVKAGTIRGHHAHKKLEQILLCPYGSIEVALDDGTEVKTCLLDSPDKGLYVGPSMWRTMKWMVDNSVLMVYASEHYREEDYIRDYKLFTEFARKGM</sequence>
<feature type="domain" description="Sugar 3,4-ketoisomerase QdtA cupin" evidence="1">
    <location>
        <begin position="10"/>
        <end position="130"/>
    </location>
</feature>
<proteinExistence type="predicted"/>
<reference evidence="2 3" key="1">
    <citation type="submission" date="2022-01" db="EMBL/GenBank/DDBJ databases">
        <title>Dethiosulfovibrio faecalis sp. nov., a novel proteolytic, non-sulfur-reducing bacterium isolated from a marine aquaculture solid waste bioreactor.</title>
        <authorList>
            <person name="Grabowski S."/>
            <person name="Apolinario E."/>
            <person name="Schneider N."/>
            <person name="Marshall C.W."/>
            <person name="Sowers K.R."/>
        </authorList>
    </citation>
    <scope>NUCLEOTIDE SEQUENCE [LARGE SCALE GENOMIC DNA]</scope>
    <source>
        <strain evidence="2 3">DSM 12537</strain>
    </source>
</reference>
<dbReference type="Gene3D" id="2.60.120.10">
    <property type="entry name" value="Jelly Rolls"/>
    <property type="match status" value="1"/>
</dbReference>
<dbReference type="InterPro" id="IPR014710">
    <property type="entry name" value="RmlC-like_jellyroll"/>
</dbReference>
<dbReference type="EMBL" id="JAKGUD010000004">
    <property type="protein sequence ID" value="MCF4142203.1"/>
    <property type="molecule type" value="Genomic_DNA"/>
</dbReference>
<evidence type="ECO:0000259" key="1">
    <source>
        <dbReference type="Pfam" id="PF05523"/>
    </source>
</evidence>
<dbReference type="Pfam" id="PF05523">
    <property type="entry name" value="FdtA"/>
    <property type="match status" value="1"/>
</dbReference>
<dbReference type="CDD" id="cd20292">
    <property type="entry name" value="cupin_QdtA-like"/>
    <property type="match status" value="1"/>
</dbReference>